<name>A0A2U1QM14_ARTAN</name>
<dbReference type="EMBL" id="PKPP01000038">
    <property type="protein sequence ID" value="PWA99031.1"/>
    <property type="molecule type" value="Genomic_DNA"/>
</dbReference>
<comment type="caution">
    <text evidence="1">The sequence shown here is derived from an EMBL/GenBank/DDBJ whole genome shotgun (WGS) entry which is preliminary data.</text>
</comment>
<protein>
    <recommendedName>
        <fullName evidence="3">DUF868 family protein</fullName>
    </recommendedName>
</protein>
<dbReference type="InterPro" id="IPR008586">
    <property type="entry name" value="DUF868_pln"/>
</dbReference>
<dbReference type="Pfam" id="PF05910">
    <property type="entry name" value="DUF868"/>
    <property type="match status" value="1"/>
</dbReference>
<accession>A0A2U1QM14</accession>
<gene>
    <name evidence="1" type="ORF">CTI12_AA012980</name>
</gene>
<evidence type="ECO:0008006" key="3">
    <source>
        <dbReference type="Google" id="ProtNLM"/>
    </source>
</evidence>
<dbReference type="Proteomes" id="UP000245207">
    <property type="component" value="Unassembled WGS sequence"/>
</dbReference>
<dbReference type="OrthoDB" id="678233at2759"/>
<sequence length="308" mass="33976">MMGLVSCYSELAIQISETTSCSNYKHVSNSVAPRLVPSTQTAVTNLYKTTLCSGAEHVISVTWVRSAATQGLQINSGDDPTTAFRLNTNSRLFRKKRGNKAFEINSTKYEVFYDLSGAIYGSGAEPVEGYYVLIMVDSELGLYLGDMSAVKKVKPGSHLASFSLISRKEHFSGNTLYATRAQFSDVGNCHDVLIQCTGENDGSKSPTLSVCIDKRVVIRVKRLQWNFRGNQTIFVDGLSVDLMWDVHDWFFNSGSGSGNGAGSGYGSGQAVFLFRTRNGLDSRLWLEEKVKKKDDKKEFSLLIYANKS</sequence>
<proteinExistence type="predicted"/>
<dbReference type="AlphaFoldDB" id="A0A2U1QM14"/>
<dbReference type="PANTHER" id="PTHR31972:SF60">
    <property type="entry name" value="DUF868 FAMILY PROTEIN"/>
    <property type="match status" value="1"/>
</dbReference>
<evidence type="ECO:0000313" key="2">
    <source>
        <dbReference type="Proteomes" id="UP000245207"/>
    </source>
</evidence>
<dbReference type="STRING" id="35608.A0A2U1QM14"/>
<dbReference type="PANTHER" id="PTHR31972">
    <property type="entry name" value="EXPRESSED PROTEIN"/>
    <property type="match status" value="1"/>
</dbReference>
<keyword evidence="2" id="KW-1185">Reference proteome</keyword>
<evidence type="ECO:0000313" key="1">
    <source>
        <dbReference type="EMBL" id="PWA99031.1"/>
    </source>
</evidence>
<organism evidence="1 2">
    <name type="scientific">Artemisia annua</name>
    <name type="common">Sweet wormwood</name>
    <dbReference type="NCBI Taxonomy" id="35608"/>
    <lineage>
        <taxon>Eukaryota</taxon>
        <taxon>Viridiplantae</taxon>
        <taxon>Streptophyta</taxon>
        <taxon>Embryophyta</taxon>
        <taxon>Tracheophyta</taxon>
        <taxon>Spermatophyta</taxon>
        <taxon>Magnoliopsida</taxon>
        <taxon>eudicotyledons</taxon>
        <taxon>Gunneridae</taxon>
        <taxon>Pentapetalae</taxon>
        <taxon>asterids</taxon>
        <taxon>campanulids</taxon>
        <taxon>Asterales</taxon>
        <taxon>Asteraceae</taxon>
        <taxon>Asteroideae</taxon>
        <taxon>Anthemideae</taxon>
        <taxon>Artemisiinae</taxon>
        <taxon>Artemisia</taxon>
    </lineage>
</organism>
<reference evidence="1 2" key="1">
    <citation type="journal article" date="2018" name="Mol. Plant">
        <title>The genome of Artemisia annua provides insight into the evolution of Asteraceae family and artemisinin biosynthesis.</title>
        <authorList>
            <person name="Shen Q."/>
            <person name="Zhang L."/>
            <person name="Liao Z."/>
            <person name="Wang S."/>
            <person name="Yan T."/>
            <person name="Shi P."/>
            <person name="Liu M."/>
            <person name="Fu X."/>
            <person name="Pan Q."/>
            <person name="Wang Y."/>
            <person name="Lv Z."/>
            <person name="Lu X."/>
            <person name="Zhang F."/>
            <person name="Jiang W."/>
            <person name="Ma Y."/>
            <person name="Chen M."/>
            <person name="Hao X."/>
            <person name="Li L."/>
            <person name="Tang Y."/>
            <person name="Lv G."/>
            <person name="Zhou Y."/>
            <person name="Sun X."/>
            <person name="Brodelius P.E."/>
            <person name="Rose J.K.C."/>
            <person name="Tang K."/>
        </authorList>
    </citation>
    <scope>NUCLEOTIDE SEQUENCE [LARGE SCALE GENOMIC DNA]</scope>
    <source>
        <strain evidence="2">cv. Huhao1</strain>
        <tissue evidence="1">Leaf</tissue>
    </source>
</reference>